<keyword evidence="1" id="KW-0408">Iron</keyword>
<dbReference type="InterPro" id="IPR007167">
    <property type="entry name" value="Fe-transptr_FeoA-like"/>
</dbReference>
<dbReference type="GO" id="GO:0046914">
    <property type="term" value="F:transition metal ion binding"/>
    <property type="evidence" value="ECO:0007669"/>
    <property type="project" value="InterPro"/>
</dbReference>
<name>A0A7U3ZMJ4_RUNSL</name>
<proteinExistence type="predicted"/>
<dbReference type="EMBL" id="CP002859">
    <property type="protein sequence ID" value="AEI49937.1"/>
    <property type="molecule type" value="Genomic_DNA"/>
</dbReference>
<dbReference type="Gene3D" id="2.30.30.90">
    <property type="match status" value="1"/>
</dbReference>
<reference evidence="4" key="1">
    <citation type="submission" date="2011-06" db="EMBL/GenBank/DDBJ databases">
        <title>The complete genome of chromosome of Runella slithyformis DSM 19594.</title>
        <authorList>
            <consortium name="US DOE Joint Genome Institute (JGI-PGF)"/>
            <person name="Lucas S."/>
            <person name="Han J."/>
            <person name="Lapidus A."/>
            <person name="Bruce D."/>
            <person name="Goodwin L."/>
            <person name="Pitluck S."/>
            <person name="Peters L."/>
            <person name="Kyrpides N."/>
            <person name="Mavromatis K."/>
            <person name="Ivanova N."/>
            <person name="Ovchinnikova G."/>
            <person name="Zhang X."/>
            <person name="Misra M."/>
            <person name="Detter J.C."/>
            <person name="Tapia R."/>
            <person name="Han C."/>
            <person name="Land M."/>
            <person name="Hauser L."/>
            <person name="Markowitz V."/>
            <person name="Cheng J.-F."/>
            <person name="Hugenholtz P."/>
            <person name="Woyke T."/>
            <person name="Wu D."/>
            <person name="Tindall B."/>
            <person name="Faehrich R."/>
            <person name="Brambilla E."/>
            <person name="Klenk H.-P."/>
            <person name="Eisen J.A."/>
        </authorList>
    </citation>
    <scope>NUCLEOTIDE SEQUENCE [LARGE SCALE GENOMIC DNA]</scope>
    <source>
        <strain evidence="4">ATCC 29530 / DSM 19594 / LMG 11500 / NCIMB 11436 / LSU 4</strain>
    </source>
</reference>
<dbReference type="InterPro" id="IPR038157">
    <property type="entry name" value="FeoA_core_dom"/>
</dbReference>
<dbReference type="Pfam" id="PF04023">
    <property type="entry name" value="FeoA"/>
    <property type="match status" value="1"/>
</dbReference>
<evidence type="ECO:0000313" key="4">
    <source>
        <dbReference type="Proteomes" id="UP000000493"/>
    </source>
</evidence>
<dbReference type="InterPro" id="IPR008988">
    <property type="entry name" value="Transcriptional_repressor_C"/>
</dbReference>
<accession>A0A7U3ZMJ4</accession>
<dbReference type="AlphaFoldDB" id="A0A7U3ZMJ4"/>
<keyword evidence="4" id="KW-1185">Reference proteome</keyword>
<dbReference type="InterPro" id="IPR052713">
    <property type="entry name" value="FeoA"/>
</dbReference>
<dbReference type="PANTHER" id="PTHR42954:SF2">
    <property type="entry name" value="FE(2+) TRANSPORT PROTEIN A"/>
    <property type="match status" value="1"/>
</dbReference>
<protein>
    <submittedName>
        <fullName evidence="3">FeoA family protein</fullName>
    </submittedName>
</protein>
<reference evidence="3 4" key="2">
    <citation type="journal article" date="2012" name="Stand. Genomic Sci.">
        <title>Complete genome sequence of the aquatic bacterium Runella slithyformis type strain (LSU 4(T)).</title>
        <authorList>
            <person name="Copeland A."/>
            <person name="Zhang X."/>
            <person name="Misra M."/>
            <person name="Lapidus A."/>
            <person name="Nolan M."/>
            <person name="Lucas S."/>
            <person name="Deshpande S."/>
            <person name="Cheng J.F."/>
            <person name="Tapia R."/>
            <person name="Goodwin L.A."/>
            <person name="Pitluck S."/>
            <person name="Liolios K."/>
            <person name="Pagani I."/>
            <person name="Ivanova N."/>
            <person name="Mikhailova N."/>
            <person name="Pati A."/>
            <person name="Chen A."/>
            <person name="Palaniappan K."/>
            <person name="Land M."/>
            <person name="Hauser L."/>
            <person name="Pan C."/>
            <person name="Jeffries C.D."/>
            <person name="Detter J.C."/>
            <person name="Brambilla E.M."/>
            <person name="Rohde M."/>
            <person name="Djao O.D."/>
            <person name="Goker M."/>
            <person name="Sikorski J."/>
            <person name="Tindall B.J."/>
            <person name="Woyke T."/>
            <person name="Bristow J."/>
            <person name="Eisen J.A."/>
            <person name="Markowitz V."/>
            <person name="Hugenholtz P."/>
            <person name="Kyrpides N.C."/>
            <person name="Klenk H.P."/>
            <person name="Mavromatis K."/>
        </authorList>
    </citation>
    <scope>NUCLEOTIDE SEQUENCE [LARGE SCALE GENOMIC DNA]</scope>
    <source>
        <strain evidence="4">ATCC 29530 / DSM 19594 / LMG 11500 / NCIMB 11436 / LSU 4</strain>
    </source>
</reference>
<gene>
    <name evidence="3" type="ordered locus">Runsl_3576</name>
</gene>
<dbReference type="PANTHER" id="PTHR42954">
    <property type="entry name" value="FE(2+) TRANSPORT PROTEIN A"/>
    <property type="match status" value="1"/>
</dbReference>
<evidence type="ECO:0000256" key="1">
    <source>
        <dbReference type="ARBA" id="ARBA00023004"/>
    </source>
</evidence>
<dbReference type="SMART" id="SM00899">
    <property type="entry name" value="FeoA"/>
    <property type="match status" value="1"/>
</dbReference>
<evidence type="ECO:0000259" key="2">
    <source>
        <dbReference type="SMART" id="SM00899"/>
    </source>
</evidence>
<organism evidence="3 4">
    <name type="scientific">Runella slithyformis (strain ATCC 29530 / DSM 19594 / LMG 11500 / NCIMB 11436 / LSU 4)</name>
    <dbReference type="NCBI Taxonomy" id="761193"/>
    <lineage>
        <taxon>Bacteria</taxon>
        <taxon>Pseudomonadati</taxon>
        <taxon>Bacteroidota</taxon>
        <taxon>Cytophagia</taxon>
        <taxon>Cytophagales</taxon>
        <taxon>Spirosomataceae</taxon>
        <taxon>Runella</taxon>
    </lineage>
</organism>
<dbReference type="SUPFAM" id="SSF50037">
    <property type="entry name" value="C-terminal domain of transcriptional repressors"/>
    <property type="match status" value="1"/>
</dbReference>
<feature type="domain" description="Ferrous iron transporter FeoA-like" evidence="2">
    <location>
        <begin position="13"/>
        <end position="84"/>
    </location>
</feature>
<sequence>MRPVKRKKQHQMRTIADLKIGERAFVKAFRQVDLSLKLLEMGCLPGEEIMLDFIAPFGDPLGIQVNGYCLAMRKDEAATVLVEDSI</sequence>
<dbReference type="Proteomes" id="UP000000493">
    <property type="component" value="Chromosome"/>
</dbReference>
<evidence type="ECO:0000313" key="3">
    <source>
        <dbReference type="EMBL" id="AEI49937.1"/>
    </source>
</evidence>
<dbReference type="KEGG" id="rsi:Runsl_3576"/>